<evidence type="ECO:0000313" key="3">
    <source>
        <dbReference type="EMBL" id="BAU81108.1"/>
    </source>
</evidence>
<dbReference type="InterPro" id="IPR010427">
    <property type="entry name" value="DUF1023"/>
</dbReference>
<feature type="region of interest" description="Disordered" evidence="1">
    <location>
        <begin position="1"/>
        <end position="20"/>
    </location>
</feature>
<gene>
    <name evidence="3" type="ORF">SLA_0153</name>
</gene>
<dbReference type="AlphaFoldDB" id="A0A170RVW3"/>
<proteinExistence type="predicted"/>
<dbReference type="KEGG" id="slau:SLA_0153"/>
<protein>
    <recommendedName>
        <fullName evidence="2">DUF1023 domain-containing protein</fullName>
    </recommendedName>
</protein>
<dbReference type="Proteomes" id="UP000217676">
    <property type="component" value="Chromosome"/>
</dbReference>
<evidence type="ECO:0000256" key="1">
    <source>
        <dbReference type="SAM" id="MobiDB-lite"/>
    </source>
</evidence>
<dbReference type="Pfam" id="PF06259">
    <property type="entry name" value="Abhydrolase_8"/>
    <property type="match status" value="1"/>
</dbReference>
<dbReference type="ESTHER" id="strlu-a0a170rvw3">
    <property type="family name" value="Duf_1023"/>
</dbReference>
<dbReference type="EMBL" id="AP017424">
    <property type="protein sequence ID" value="BAU81108.1"/>
    <property type="molecule type" value="Genomic_DNA"/>
</dbReference>
<feature type="domain" description="DUF1023" evidence="2">
    <location>
        <begin position="116"/>
        <end position="278"/>
    </location>
</feature>
<sequence>MATHPRGERRAPARPSGRLPGRLRRTVLAGLVSAAVAASVVGAARPVDVPAPVPPAVAPLTPAGTTELAAELAERYGAERAALRDAARTARAHGARHRAEALTAMATAERSFLSFDGRDGGRGIEVVGDLARADRIAVLVPGVDTTIDSYGRLQRGAVALQKELGPRAAVVAWLDYRTPATGSAASVTPGRADQAARTLHSFVDELHRVRPDARLTLLGHSYGSVVCALAAPGLPVAGIVLYGSPGTSLDRAADLRTRATVWAGRASGDWVAEVPHVSVPLPAGSRLGFGTDPVDPAFGARRFAAGDGGHSDYLAPGSVPLRNLARIVDGQEPDRA</sequence>
<name>A0A170RVW3_STRLU</name>
<dbReference type="InterPro" id="IPR029058">
    <property type="entry name" value="AB_hydrolase_fold"/>
</dbReference>
<dbReference type="RefSeq" id="WP_359881050.1">
    <property type="nucleotide sequence ID" value="NZ_JBEYHT010000044.1"/>
</dbReference>
<organism evidence="3 4">
    <name type="scientific">Streptomyces laurentii</name>
    <dbReference type="NCBI Taxonomy" id="39478"/>
    <lineage>
        <taxon>Bacteria</taxon>
        <taxon>Bacillati</taxon>
        <taxon>Actinomycetota</taxon>
        <taxon>Actinomycetes</taxon>
        <taxon>Kitasatosporales</taxon>
        <taxon>Streptomycetaceae</taxon>
        <taxon>Streptomyces</taxon>
    </lineage>
</organism>
<evidence type="ECO:0000313" key="4">
    <source>
        <dbReference type="Proteomes" id="UP000217676"/>
    </source>
</evidence>
<keyword evidence="4" id="KW-1185">Reference proteome</keyword>
<dbReference type="SUPFAM" id="SSF53474">
    <property type="entry name" value="alpha/beta-Hydrolases"/>
    <property type="match status" value="1"/>
</dbReference>
<accession>A0A170RVW3</accession>
<dbReference type="PROSITE" id="PS51318">
    <property type="entry name" value="TAT"/>
    <property type="match status" value="1"/>
</dbReference>
<feature type="compositionally biased region" description="Basic and acidic residues" evidence="1">
    <location>
        <begin position="1"/>
        <end position="11"/>
    </location>
</feature>
<evidence type="ECO:0000259" key="2">
    <source>
        <dbReference type="Pfam" id="PF06259"/>
    </source>
</evidence>
<reference evidence="3 4" key="1">
    <citation type="journal article" date="2016" name="Genome Announc.">
        <title>Complete Genome Sequence of Thiostrepton-Producing Streptomyces laurentii ATCC 31255.</title>
        <authorList>
            <person name="Doi K."/>
            <person name="Fujino Y."/>
            <person name="Nagayoshi Y."/>
            <person name="Ohshima T."/>
            <person name="Ogata S."/>
        </authorList>
    </citation>
    <scope>NUCLEOTIDE SEQUENCE [LARGE SCALE GENOMIC DNA]</scope>
    <source>
        <strain evidence="3 4">ATCC 31255</strain>
    </source>
</reference>
<dbReference type="Gene3D" id="3.40.50.1820">
    <property type="entry name" value="alpha/beta hydrolase"/>
    <property type="match status" value="1"/>
</dbReference>
<dbReference type="InterPro" id="IPR006311">
    <property type="entry name" value="TAT_signal"/>
</dbReference>